<dbReference type="PANTHER" id="PTHR33371:SF4">
    <property type="entry name" value="INTERMEMBRANE PHOSPHOLIPID TRANSPORT SYSTEM BINDING PROTEIN MLAD"/>
    <property type="match status" value="1"/>
</dbReference>
<name>A0A5N0UVI1_9PSEU</name>
<dbReference type="InterPro" id="IPR052336">
    <property type="entry name" value="MlaD_Phospholipid_Transporter"/>
</dbReference>
<reference evidence="2" key="1">
    <citation type="submission" date="2019-09" db="EMBL/GenBank/DDBJ databases">
        <authorList>
            <person name="Teo W.F.A."/>
            <person name="Duangmal K."/>
        </authorList>
    </citation>
    <scope>NUCLEOTIDE SEQUENCE [LARGE SCALE GENOMIC DNA]</scope>
    <source>
        <strain evidence="2">K81G1</strain>
    </source>
</reference>
<proteinExistence type="predicted"/>
<comment type="caution">
    <text evidence="2">The sequence shown here is derived from an EMBL/GenBank/DDBJ whole genome shotgun (WGS) entry which is preliminary data.</text>
</comment>
<dbReference type="InterPro" id="IPR003399">
    <property type="entry name" value="Mce/MlaD"/>
</dbReference>
<evidence type="ECO:0000313" key="2">
    <source>
        <dbReference type="EMBL" id="KAA9153980.1"/>
    </source>
</evidence>
<dbReference type="PANTHER" id="PTHR33371">
    <property type="entry name" value="INTERMEMBRANE PHOSPHOLIPID TRANSPORT SYSTEM BINDING PROTEIN MLAD-RELATED"/>
    <property type="match status" value="1"/>
</dbReference>
<dbReference type="AlphaFoldDB" id="A0A5N0UVI1"/>
<dbReference type="GO" id="GO:0005576">
    <property type="term" value="C:extracellular region"/>
    <property type="evidence" value="ECO:0007669"/>
    <property type="project" value="TreeGrafter"/>
</dbReference>
<evidence type="ECO:0000313" key="3">
    <source>
        <dbReference type="Proteomes" id="UP000319769"/>
    </source>
</evidence>
<gene>
    <name evidence="2" type="ORF">FPZ12_033190</name>
</gene>
<sequence>MMRRIRAIPPVWQGLILILVLAAGIAVLFEKQAIVTALRPGDEIEVQFPRDYKLQANDSEVKVAGVPVGTVEDIETGSGGAVTVTLKVGSDVRGKLGTQPSAAIRPTTVLGGRYFVELTPGGGNGRFTDESIPVERTSTPVELDQVLAAVPPRAQQGIQGTTRELDQTLAAGGGDALKNLVRDAPGTLTPTGDVFSAMLGTRPETDLSSLVRDVDTIADALTRNDGQLQSVVDSANTTAATLARQRNPLARTIDELPATLTSVRNGLTGLGGSLDRLTDTAPKLRPAIQQAAPLLDQLGPVLAKARPLLADLRPLLHDARPLVDQLVPTSEQTTAVLGDVDGAPLDRLKGPVVNALNEKWVGTGAYRGGGNTGATLGQEIAHMITNLDMDGMRTNANGTTLGIQAGFGPGSVWGLPGGLDDLMANLGELGGTPK</sequence>
<dbReference type="Pfam" id="PF02470">
    <property type="entry name" value="MlaD"/>
    <property type="match status" value="1"/>
</dbReference>
<keyword evidence="3" id="KW-1185">Reference proteome</keyword>
<accession>A0A5N0UVI1</accession>
<feature type="domain" description="Mce/MlaD" evidence="1">
    <location>
        <begin position="41"/>
        <end position="121"/>
    </location>
</feature>
<protein>
    <submittedName>
        <fullName evidence="2">MCE family protein</fullName>
    </submittedName>
</protein>
<dbReference type="Proteomes" id="UP000319769">
    <property type="component" value="Unassembled WGS sequence"/>
</dbReference>
<evidence type="ECO:0000259" key="1">
    <source>
        <dbReference type="Pfam" id="PF02470"/>
    </source>
</evidence>
<organism evidence="2 3">
    <name type="scientific">Amycolatopsis acidicola</name>
    <dbReference type="NCBI Taxonomy" id="2596893"/>
    <lineage>
        <taxon>Bacteria</taxon>
        <taxon>Bacillati</taxon>
        <taxon>Actinomycetota</taxon>
        <taxon>Actinomycetes</taxon>
        <taxon>Pseudonocardiales</taxon>
        <taxon>Pseudonocardiaceae</taxon>
        <taxon>Amycolatopsis</taxon>
    </lineage>
</organism>
<dbReference type="OrthoDB" id="5242071at2"/>
<dbReference type="EMBL" id="VMNW02000070">
    <property type="protein sequence ID" value="KAA9153980.1"/>
    <property type="molecule type" value="Genomic_DNA"/>
</dbReference>
<dbReference type="RefSeq" id="WP_144749939.1">
    <property type="nucleotide sequence ID" value="NZ_VMNW02000070.1"/>
</dbReference>